<keyword evidence="3" id="KW-0804">Transcription</keyword>
<dbReference type="PANTHER" id="PTHR30363">
    <property type="entry name" value="HTH-TYPE TRANSCRIPTIONAL REGULATOR SRLR-RELATED"/>
    <property type="match status" value="1"/>
</dbReference>
<dbReference type="Proteomes" id="UP001597541">
    <property type="component" value="Unassembled WGS sequence"/>
</dbReference>
<sequence>MNGLQDTSTRKVILTLLKTKGSLTVNDLAKELAITEMAVRRHINTLERDGLVASTVIRQAMGRPTNQYMLTPASDELFPKNYYGLTLDLLEDLEAEDGGATVTKLFQRRKEKLLRKYEGRMDGLPLRARVAELAEIQNNGGYMVSWKEVPDGGFELLEHNCPIANVANRFEQACQCELQLFKDLLGVPVERTECLAKGGMKCTYVIQQNAAE</sequence>
<dbReference type="InterPro" id="IPR050313">
    <property type="entry name" value="Carb_Metab_HTH_regulators"/>
</dbReference>
<dbReference type="InterPro" id="IPR011991">
    <property type="entry name" value="ArsR-like_HTH"/>
</dbReference>
<dbReference type="CDD" id="cd00090">
    <property type="entry name" value="HTH_ARSR"/>
    <property type="match status" value="1"/>
</dbReference>
<dbReference type="InterPro" id="IPR036388">
    <property type="entry name" value="WH-like_DNA-bd_sf"/>
</dbReference>
<dbReference type="SMART" id="SM00420">
    <property type="entry name" value="HTH_DEOR"/>
    <property type="match status" value="1"/>
</dbReference>
<accession>A0ABW5PEH8</accession>
<dbReference type="PANTHER" id="PTHR30363:SF28">
    <property type="entry name" value="TRANSCRIPTIONAL REGULATORY PROTEIN-RELATED"/>
    <property type="match status" value="1"/>
</dbReference>
<dbReference type="SUPFAM" id="SSF46785">
    <property type="entry name" value="Winged helix' DNA-binding domain"/>
    <property type="match status" value="1"/>
</dbReference>
<gene>
    <name evidence="5" type="ORF">ACFSUF_12920</name>
</gene>
<comment type="caution">
    <text evidence="5">The sequence shown here is derived from an EMBL/GenBank/DDBJ whole genome shotgun (WGS) entry which is preliminary data.</text>
</comment>
<dbReference type="Gene3D" id="1.10.10.10">
    <property type="entry name" value="Winged helix-like DNA-binding domain superfamily/Winged helix DNA-binding domain"/>
    <property type="match status" value="1"/>
</dbReference>
<feature type="domain" description="HTH deoR-type" evidence="4">
    <location>
        <begin position="6"/>
        <end position="65"/>
    </location>
</feature>
<keyword evidence="6" id="KW-1185">Reference proteome</keyword>
<evidence type="ECO:0000256" key="3">
    <source>
        <dbReference type="ARBA" id="ARBA00023163"/>
    </source>
</evidence>
<evidence type="ECO:0000256" key="2">
    <source>
        <dbReference type="ARBA" id="ARBA00023125"/>
    </source>
</evidence>
<organism evidence="5 6">
    <name type="scientific">Paenibacillus gansuensis</name>
    <dbReference type="NCBI Taxonomy" id="306542"/>
    <lineage>
        <taxon>Bacteria</taxon>
        <taxon>Bacillati</taxon>
        <taxon>Bacillota</taxon>
        <taxon>Bacilli</taxon>
        <taxon>Bacillales</taxon>
        <taxon>Paenibacillaceae</taxon>
        <taxon>Paenibacillus</taxon>
    </lineage>
</organism>
<dbReference type="Pfam" id="PF13412">
    <property type="entry name" value="HTH_24"/>
    <property type="match status" value="1"/>
</dbReference>
<keyword evidence="1" id="KW-0805">Transcription regulation</keyword>
<dbReference type="EMBL" id="JBHUME010000008">
    <property type="protein sequence ID" value="MFD2613326.1"/>
    <property type="molecule type" value="Genomic_DNA"/>
</dbReference>
<evidence type="ECO:0000259" key="4">
    <source>
        <dbReference type="PROSITE" id="PS51000"/>
    </source>
</evidence>
<dbReference type="PROSITE" id="PS51000">
    <property type="entry name" value="HTH_DEOR_2"/>
    <property type="match status" value="1"/>
</dbReference>
<name>A0ABW5PEH8_9BACL</name>
<dbReference type="InterPro" id="IPR036390">
    <property type="entry name" value="WH_DNA-bd_sf"/>
</dbReference>
<reference evidence="6" key="1">
    <citation type="journal article" date="2019" name="Int. J. Syst. Evol. Microbiol.">
        <title>The Global Catalogue of Microorganisms (GCM) 10K type strain sequencing project: providing services to taxonomists for standard genome sequencing and annotation.</title>
        <authorList>
            <consortium name="The Broad Institute Genomics Platform"/>
            <consortium name="The Broad Institute Genome Sequencing Center for Infectious Disease"/>
            <person name="Wu L."/>
            <person name="Ma J."/>
        </authorList>
    </citation>
    <scope>NUCLEOTIDE SEQUENCE [LARGE SCALE GENOMIC DNA]</scope>
    <source>
        <strain evidence="6">KCTC 3950</strain>
    </source>
</reference>
<keyword evidence="2" id="KW-0238">DNA-binding</keyword>
<evidence type="ECO:0000313" key="6">
    <source>
        <dbReference type="Proteomes" id="UP001597541"/>
    </source>
</evidence>
<protein>
    <submittedName>
        <fullName evidence="5">Helix-turn-helix transcriptional regulator</fullName>
    </submittedName>
</protein>
<evidence type="ECO:0000313" key="5">
    <source>
        <dbReference type="EMBL" id="MFD2613326.1"/>
    </source>
</evidence>
<evidence type="ECO:0000256" key="1">
    <source>
        <dbReference type="ARBA" id="ARBA00023015"/>
    </source>
</evidence>
<proteinExistence type="predicted"/>
<dbReference type="InterPro" id="IPR001034">
    <property type="entry name" value="DeoR_HTH"/>
</dbReference>
<dbReference type="RefSeq" id="WP_377603324.1">
    <property type="nucleotide sequence ID" value="NZ_JBHUME010000008.1"/>
</dbReference>